<dbReference type="GO" id="GO:0098542">
    <property type="term" value="P:defense response to other organism"/>
    <property type="evidence" value="ECO:0007669"/>
    <property type="project" value="InterPro"/>
</dbReference>
<keyword evidence="2 3" id="KW-0472">Membrane</keyword>
<name>A0AAW1WBT4_RUBAR</name>
<evidence type="ECO:0000256" key="1">
    <source>
        <dbReference type="ARBA" id="ARBA00004370"/>
    </source>
</evidence>
<gene>
    <name evidence="4" type="ORF">M0R45_029948</name>
</gene>
<dbReference type="Proteomes" id="UP001457282">
    <property type="component" value="Unassembled WGS sequence"/>
</dbReference>
<dbReference type="EMBL" id="JBEDUW010000006">
    <property type="protein sequence ID" value="KAK9921439.1"/>
    <property type="molecule type" value="Genomic_DNA"/>
</dbReference>
<proteinExistence type="predicted"/>
<dbReference type="PANTHER" id="PTHR31234:SF55">
    <property type="entry name" value="LATE EMBRYOGENESIS ABUNDANT (LEA) HYDROXYPROLINE-RICH GLYCOPROTEIN FAMILY"/>
    <property type="match status" value="1"/>
</dbReference>
<reference evidence="4 5" key="1">
    <citation type="journal article" date="2023" name="G3 (Bethesda)">
        <title>A chromosome-length genome assembly and annotation of blackberry (Rubus argutus, cv. 'Hillquist').</title>
        <authorList>
            <person name="Bruna T."/>
            <person name="Aryal R."/>
            <person name="Dudchenko O."/>
            <person name="Sargent D.J."/>
            <person name="Mead D."/>
            <person name="Buti M."/>
            <person name="Cavallini A."/>
            <person name="Hytonen T."/>
            <person name="Andres J."/>
            <person name="Pham M."/>
            <person name="Weisz D."/>
            <person name="Mascagni F."/>
            <person name="Usai G."/>
            <person name="Natali L."/>
            <person name="Bassil N."/>
            <person name="Fernandez G.E."/>
            <person name="Lomsadze A."/>
            <person name="Armour M."/>
            <person name="Olukolu B."/>
            <person name="Poorten T."/>
            <person name="Britton C."/>
            <person name="Davik J."/>
            <person name="Ashrafi H."/>
            <person name="Aiden E.L."/>
            <person name="Borodovsky M."/>
            <person name="Worthington M."/>
        </authorList>
    </citation>
    <scope>NUCLEOTIDE SEQUENCE [LARGE SCALE GENOMIC DNA]</scope>
    <source>
        <strain evidence="4">PI 553951</strain>
    </source>
</reference>
<dbReference type="PANTHER" id="PTHR31234">
    <property type="entry name" value="LATE EMBRYOGENESIS ABUNDANT (LEA) HYDROXYPROLINE-RICH GLYCOPROTEIN FAMILY"/>
    <property type="match status" value="1"/>
</dbReference>
<keyword evidence="3" id="KW-0812">Transmembrane</keyword>
<keyword evidence="5" id="KW-1185">Reference proteome</keyword>
<organism evidence="4 5">
    <name type="scientific">Rubus argutus</name>
    <name type="common">Southern blackberry</name>
    <dbReference type="NCBI Taxonomy" id="59490"/>
    <lineage>
        <taxon>Eukaryota</taxon>
        <taxon>Viridiplantae</taxon>
        <taxon>Streptophyta</taxon>
        <taxon>Embryophyta</taxon>
        <taxon>Tracheophyta</taxon>
        <taxon>Spermatophyta</taxon>
        <taxon>Magnoliopsida</taxon>
        <taxon>eudicotyledons</taxon>
        <taxon>Gunneridae</taxon>
        <taxon>Pentapetalae</taxon>
        <taxon>rosids</taxon>
        <taxon>fabids</taxon>
        <taxon>Rosales</taxon>
        <taxon>Rosaceae</taxon>
        <taxon>Rosoideae</taxon>
        <taxon>Rosoideae incertae sedis</taxon>
        <taxon>Rubus</taxon>
    </lineage>
</organism>
<accession>A0AAW1WBT4</accession>
<evidence type="ECO:0008006" key="6">
    <source>
        <dbReference type="Google" id="ProtNLM"/>
    </source>
</evidence>
<evidence type="ECO:0000313" key="5">
    <source>
        <dbReference type="Proteomes" id="UP001457282"/>
    </source>
</evidence>
<comment type="subcellular location">
    <subcellularLocation>
        <location evidence="1">Membrane</location>
    </subcellularLocation>
</comment>
<protein>
    <recommendedName>
        <fullName evidence="6">Late embryogenesis abundant protein LEA-2 subgroup domain-containing protein</fullName>
    </recommendedName>
</protein>
<dbReference type="InterPro" id="IPR044839">
    <property type="entry name" value="NDR1-like"/>
</dbReference>
<evidence type="ECO:0000256" key="2">
    <source>
        <dbReference type="ARBA" id="ARBA00023136"/>
    </source>
</evidence>
<feature type="transmembrane region" description="Helical" evidence="3">
    <location>
        <begin position="55"/>
        <end position="77"/>
    </location>
</feature>
<dbReference type="AlphaFoldDB" id="A0AAW1WBT4"/>
<evidence type="ECO:0000313" key="4">
    <source>
        <dbReference type="EMBL" id="KAK9921439.1"/>
    </source>
</evidence>
<evidence type="ECO:0000256" key="3">
    <source>
        <dbReference type="SAM" id="Phobius"/>
    </source>
</evidence>
<comment type="caution">
    <text evidence="4">The sequence shown here is derived from an EMBL/GenBank/DDBJ whole genome shotgun (WGS) entry which is preliminary data.</text>
</comment>
<sequence length="244" mass="27255">MATTHDKTVTGYPAQPGQVAGGYPSAPPYPFPPPPEFHYNPQPTGPTRPTFIGRLLMGFFAVTVLITLISFIVWLVVNPQLPEFKVEGATVSKLNATGSELTATWDITLLATNPNRKFRINYDRVEASIIYGNHSHIRLGRTPLRPFALNKRNQTRVAMKLGAVSEWVGHDVSNEISDDRSRGLVTFGVRLMTSVRFKSGLWLSKSRLLLVSCDRIRFGFSRNNGTGTLTGQSRDCRVYFYAFF</sequence>
<dbReference type="GO" id="GO:0005886">
    <property type="term" value="C:plasma membrane"/>
    <property type="evidence" value="ECO:0007669"/>
    <property type="project" value="TreeGrafter"/>
</dbReference>
<keyword evidence="3" id="KW-1133">Transmembrane helix</keyword>